<keyword evidence="5" id="KW-1185">Reference proteome</keyword>
<evidence type="ECO:0000256" key="2">
    <source>
        <dbReference type="RuleBase" id="RU003749"/>
    </source>
</evidence>
<name>A0A448IW80_MYCAU</name>
<evidence type="ECO:0000313" key="5">
    <source>
        <dbReference type="Proteomes" id="UP000279306"/>
    </source>
</evidence>
<dbReference type="PANTHER" id="PTHR33495">
    <property type="entry name" value="ANTI-SIGMA FACTOR ANTAGONIST TM_1081-RELATED-RELATED"/>
    <property type="match status" value="1"/>
</dbReference>
<dbReference type="GO" id="GO:0043856">
    <property type="term" value="F:anti-sigma factor antagonist activity"/>
    <property type="evidence" value="ECO:0007669"/>
    <property type="project" value="InterPro"/>
</dbReference>
<dbReference type="KEGG" id="mauu:NCTC10437_03595"/>
<dbReference type="PANTHER" id="PTHR33495:SF13">
    <property type="entry name" value="ANTI-SIGMA-F FACTOR ANTAGONIST RSFB"/>
    <property type="match status" value="1"/>
</dbReference>
<proteinExistence type="inferred from homology"/>
<dbReference type="OrthoDB" id="3393696at2"/>
<dbReference type="Proteomes" id="UP000279306">
    <property type="component" value="Chromosome"/>
</dbReference>
<dbReference type="InterPro" id="IPR003658">
    <property type="entry name" value="Anti-sigma_ant"/>
</dbReference>
<dbReference type="CDD" id="cd07043">
    <property type="entry name" value="STAS_anti-anti-sigma_factors"/>
    <property type="match status" value="1"/>
</dbReference>
<dbReference type="Pfam" id="PF01740">
    <property type="entry name" value="STAS"/>
    <property type="match status" value="1"/>
</dbReference>
<dbReference type="EMBL" id="LR134356">
    <property type="protein sequence ID" value="VEG56587.1"/>
    <property type="molecule type" value="Genomic_DNA"/>
</dbReference>
<organism evidence="4 5">
    <name type="scientific">Mycolicibacterium aurum</name>
    <name type="common">Mycobacterium aurum</name>
    <dbReference type="NCBI Taxonomy" id="1791"/>
    <lineage>
        <taxon>Bacteria</taxon>
        <taxon>Bacillati</taxon>
        <taxon>Actinomycetota</taxon>
        <taxon>Actinomycetes</taxon>
        <taxon>Mycobacteriales</taxon>
        <taxon>Mycobacteriaceae</taxon>
        <taxon>Mycolicibacterium</taxon>
    </lineage>
</organism>
<dbReference type="NCBIfam" id="TIGR00377">
    <property type="entry name" value="ant_ant_sig"/>
    <property type="match status" value="1"/>
</dbReference>
<dbReference type="InterPro" id="IPR002645">
    <property type="entry name" value="STAS_dom"/>
</dbReference>
<sequence length="123" mass="12615">MNIHKPGSAPGIGFGTAESRAGRVAVVSVWGDLDALTAPMLARAIRSAAQRQPDALIVDLSAVGFLASAGMSVLVDAHEELRPAVRFRVVADGPSTGRPLALLGIDALIAVHRTLEAALGGEL</sequence>
<comment type="similarity">
    <text evidence="1 2">Belongs to the anti-sigma-factor antagonist family.</text>
</comment>
<gene>
    <name evidence="4" type="primary">rsfB</name>
    <name evidence="4" type="ORF">NCTC10437_03595</name>
</gene>
<accession>A0A448IW80</accession>
<dbReference type="STRING" id="1791.GCA_001049355_03144"/>
<evidence type="ECO:0000313" key="4">
    <source>
        <dbReference type="EMBL" id="VEG56587.1"/>
    </source>
</evidence>
<evidence type="ECO:0000256" key="1">
    <source>
        <dbReference type="ARBA" id="ARBA00009013"/>
    </source>
</evidence>
<protein>
    <recommendedName>
        <fullName evidence="2">Anti-sigma factor antagonist</fullName>
    </recommendedName>
</protein>
<feature type="domain" description="STAS" evidence="3">
    <location>
        <begin position="24"/>
        <end position="122"/>
    </location>
</feature>
<dbReference type="RefSeq" id="WP_048633027.1">
    <property type="nucleotide sequence ID" value="NZ_CVQQ01000009.1"/>
</dbReference>
<dbReference type="PROSITE" id="PS50801">
    <property type="entry name" value="STAS"/>
    <property type="match status" value="1"/>
</dbReference>
<evidence type="ECO:0000259" key="3">
    <source>
        <dbReference type="PROSITE" id="PS50801"/>
    </source>
</evidence>
<dbReference type="Gene3D" id="3.30.750.24">
    <property type="entry name" value="STAS domain"/>
    <property type="match status" value="1"/>
</dbReference>
<dbReference type="AlphaFoldDB" id="A0A448IW80"/>
<dbReference type="InterPro" id="IPR036513">
    <property type="entry name" value="STAS_dom_sf"/>
</dbReference>
<dbReference type="SUPFAM" id="SSF52091">
    <property type="entry name" value="SpoIIaa-like"/>
    <property type="match status" value="1"/>
</dbReference>
<reference evidence="4 5" key="1">
    <citation type="submission" date="2018-12" db="EMBL/GenBank/DDBJ databases">
        <authorList>
            <consortium name="Pathogen Informatics"/>
        </authorList>
    </citation>
    <scope>NUCLEOTIDE SEQUENCE [LARGE SCALE GENOMIC DNA]</scope>
    <source>
        <strain evidence="4 5">NCTC10437</strain>
    </source>
</reference>